<dbReference type="InterPro" id="IPR020449">
    <property type="entry name" value="Tscrpt_reg_AraC-type_HTH"/>
</dbReference>
<dbReference type="PANTHER" id="PTHR42713">
    <property type="entry name" value="HISTIDINE KINASE-RELATED"/>
    <property type="match status" value="1"/>
</dbReference>
<evidence type="ECO:0000313" key="13">
    <source>
        <dbReference type="EMBL" id="AWY97256.1"/>
    </source>
</evidence>
<proteinExistence type="predicted"/>
<dbReference type="CDD" id="cd17536">
    <property type="entry name" value="REC_YesN-like"/>
    <property type="match status" value="1"/>
</dbReference>
<evidence type="ECO:0000313" key="14">
    <source>
        <dbReference type="Proteomes" id="UP000250003"/>
    </source>
</evidence>
<dbReference type="PROSITE" id="PS00041">
    <property type="entry name" value="HTH_ARAC_FAMILY_1"/>
    <property type="match status" value="1"/>
</dbReference>
<dbReference type="Proteomes" id="UP000250003">
    <property type="component" value="Chromosome"/>
</dbReference>
<dbReference type="SMART" id="SM00448">
    <property type="entry name" value="REC"/>
    <property type="match status" value="1"/>
</dbReference>
<keyword evidence="6" id="KW-0805">Transcription regulation</keyword>
<dbReference type="SUPFAM" id="SSF52172">
    <property type="entry name" value="CheY-like"/>
    <property type="match status" value="1"/>
</dbReference>
<keyword evidence="5" id="KW-0902">Two-component regulatory system</keyword>
<dbReference type="GO" id="GO:0043565">
    <property type="term" value="F:sequence-specific DNA binding"/>
    <property type="evidence" value="ECO:0007669"/>
    <property type="project" value="InterPro"/>
</dbReference>
<dbReference type="Pfam" id="PF12833">
    <property type="entry name" value="HTH_18"/>
    <property type="match status" value="1"/>
</dbReference>
<evidence type="ECO:0000256" key="9">
    <source>
        <dbReference type="ARBA" id="ARBA00024867"/>
    </source>
</evidence>
<evidence type="ECO:0000259" key="12">
    <source>
        <dbReference type="PROSITE" id="PS50110"/>
    </source>
</evidence>
<evidence type="ECO:0000259" key="11">
    <source>
        <dbReference type="PROSITE" id="PS01124"/>
    </source>
</evidence>
<organism evidence="13 14">
    <name type="scientific">Blautia argi</name>
    <dbReference type="NCBI Taxonomy" id="1912897"/>
    <lineage>
        <taxon>Bacteria</taxon>
        <taxon>Bacillati</taxon>
        <taxon>Bacillota</taxon>
        <taxon>Clostridia</taxon>
        <taxon>Lachnospirales</taxon>
        <taxon>Lachnospiraceae</taxon>
        <taxon>Blautia</taxon>
    </lineage>
</organism>
<feature type="domain" description="HTH araC/xylS-type" evidence="11">
    <location>
        <begin position="159"/>
        <end position="257"/>
    </location>
</feature>
<keyword evidence="4 10" id="KW-0597">Phosphoprotein</keyword>
<keyword evidence="8" id="KW-0804">Transcription</keyword>
<reference evidence="14" key="1">
    <citation type="submission" date="2018-06" db="EMBL/GenBank/DDBJ databases">
        <title>Description of Blautia argi sp. nov., a new anaerobic isolated from dog feces.</title>
        <authorList>
            <person name="Chang Y.-H."/>
            <person name="Paek J."/>
            <person name="Shin Y."/>
        </authorList>
    </citation>
    <scope>NUCLEOTIDE SEQUENCE [LARGE SCALE GENOMIC DNA]</scope>
    <source>
        <strain evidence="14">KCTC 15426</strain>
    </source>
</reference>
<keyword evidence="14" id="KW-1185">Reference proteome</keyword>
<sequence length="276" mass="31831">MKLLIADDEKNIRNGLLSLPWNTIGIDQTYQAENGLEALEILKKKRIDIVISDIKMPGLSGLELAEYVSKNNLDTAVVLLTGFSEFEYAQKALRNGVLDYMLKPLRPKDILSTVERVKETLEKKRYKEKVVEKYGEVTNSKDYQEQISWHFRGVQEQAMEILKDMAHNYSQGVSLNSLAEKYHYSVAYLSRMIKKETGYSFSEILTSIRLAQAAEMLQKEYGKISMIGEQAGFSEQKYFSQAFKKVFGMSPGEFRKRDEKQEYSIIDVLQLMKKEE</sequence>
<dbReference type="PROSITE" id="PS50110">
    <property type="entry name" value="RESPONSE_REGULATORY"/>
    <property type="match status" value="1"/>
</dbReference>
<evidence type="ECO:0000256" key="2">
    <source>
        <dbReference type="ARBA" id="ARBA00018672"/>
    </source>
</evidence>
<keyword evidence="3" id="KW-0963">Cytoplasm</keyword>
<feature type="domain" description="Response regulatory" evidence="12">
    <location>
        <begin position="2"/>
        <end position="118"/>
    </location>
</feature>
<dbReference type="KEGG" id="blau:DQQ01_02790"/>
<dbReference type="PANTHER" id="PTHR42713:SF3">
    <property type="entry name" value="TRANSCRIPTIONAL REGULATORY PROTEIN HPTR"/>
    <property type="match status" value="1"/>
</dbReference>
<dbReference type="InterPro" id="IPR011006">
    <property type="entry name" value="CheY-like_superfamily"/>
</dbReference>
<dbReference type="AlphaFoldDB" id="A0A2Z4U8C2"/>
<comment type="subcellular location">
    <subcellularLocation>
        <location evidence="1">Cytoplasm</location>
    </subcellularLocation>
</comment>
<dbReference type="OrthoDB" id="3190595at2"/>
<dbReference type="InterPro" id="IPR018062">
    <property type="entry name" value="HTH_AraC-typ_CS"/>
</dbReference>
<dbReference type="Gene3D" id="3.40.50.2300">
    <property type="match status" value="1"/>
</dbReference>
<dbReference type="PROSITE" id="PS01124">
    <property type="entry name" value="HTH_ARAC_FAMILY_2"/>
    <property type="match status" value="1"/>
</dbReference>
<dbReference type="GO" id="GO:0005737">
    <property type="term" value="C:cytoplasm"/>
    <property type="evidence" value="ECO:0007669"/>
    <property type="project" value="UniProtKB-SubCell"/>
</dbReference>
<dbReference type="InterPro" id="IPR018060">
    <property type="entry name" value="HTH_AraC"/>
</dbReference>
<dbReference type="EMBL" id="CP030280">
    <property type="protein sequence ID" value="AWY97256.1"/>
    <property type="molecule type" value="Genomic_DNA"/>
</dbReference>
<dbReference type="SMART" id="SM00342">
    <property type="entry name" value="HTH_ARAC"/>
    <property type="match status" value="1"/>
</dbReference>
<evidence type="ECO:0000256" key="3">
    <source>
        <dbReference type="ARBA" id="ARBA00022490"/>
    </source>
</evidence>
<dbReference type="Gene3D" id="1.10.10.60">
    <property type="entry name" value="Homeodomain-like"/>
    <property type="match status" value="2"/>
</dbReference>
<evidence type="ECO:0000256" key="1">
    <source>
        <dbReference type="ARBA" id="ARBA00004496"/>
    </source>
</evidence>
<dbReference type="RefSeq" id="WP_111918227.1">
    <property type="nucleotide sequence ID" value="NZ_CAUWHR010000019.1"/>
</dbReference>
<evidence type="ECO:0000256" key="10">
    <source>
        <dbReference type="PROSITE-ProRule" id="PRU00169"/>
    </source>
</evidence>
<evidence type="ECO:0000256" key="4">
    <source>
        <dbReference type="ARBA" id="ARBA00022553"/>
    </source>
</evidence>
<dbReference type="InterPro" id="IPR051552">
    <property type="entry name" value="HptR"/>
</dbReference>
<name>A0A2Z4U8C2_9FIRM</name>
<dbReference type="Pfam" id="PF00072">
    <property type="entry name" value="Response_reg"/>
    <property type="match status" value="1"/>
</dbReference>
<evidence type="ECO:0000256" key="6">
    <source>
        <dbReference type="ARBA" id="ARBA00023015"/>
    </source>
</evidence>
<dbReference type="InterPro" id="IPR009057">
    <property type="entry name" value="Homeodomain-like_sf"/>
</dbReference>
<dbReference type="SUPFAM" id="SSF46689">
    <property type="entry name" value="Homeodomain-like"/>
    <property type="match status" value="2"/>
</dbReference>
<comment type="function">
    <text evidence="9">May play the central regulatory role in sporulation. It may be an element of the effector pathway responsible for the activation of sporulation genes in response to nutritional stress. Spo0A may act in concert with spo0H (a sigma factor) to control the expression of some genes that are critical to the sporulation process.</text>
</comment>
<gene>
    <name evidence="13" type="ORF">DQQ01_02790</name>
</gene>
<dbReference type="InterPro" id="IPR001789">
    <property type="entry name" value="Sig_transdc_resp-reg_receiver"/>
</dbReference>
<protein>
    <recommendedName>
        <fullName evidence="2">Stage 0 sporulation protein A homolog</fullName>
    </recommendedName>
</protein>
<keyword evidence="7" id="KW-0238">DNA-binding</keyword>
<evidence type="ECO:0000256" key="7">
    <source>
        <dbReference type="ARBA" id="ARBA00023125"/>
    </source>
</evidence>
<dbReference type="GO" id="GO:0000160">
    <property type="term" value="P:phosphorelay signal transduction system"/>
    <property type="evidence" value="ECO:0007669"/>
    <property type="project" value="UniProtKB-KW"/>
</dbReference>
<evidence type="ECO:0000256" key="5">
    <source>
        <dbReference type="ARBA" id="ARBA00023012"/>
    </source>
</evidence>
<dbReference type="GO" id="GO:0003700">
    <property type="term" value="F:DNA-binding transcription factor activity"/>
    <property type="evidence" value="ECO:0007669"/>
    <property type="project" value="InterPro"/>
</dbReference>
<dbReference type="PRINTS" id="PR00032">
    <property type="entry name" value="HTHARAC"/>
</dbReference>
<feature type="modified residue" description="4-aspartylphosphate" evidence="10">
    <location>
        <position position="53"/>
    </location>
</feature>
<accession>A0A2Z4U8C2</accession>
<evidence type="ECO:0000256" key="8">
    <source>
        <dbReference type="ARBA" id="ARBA00023163"/>
    </source>
</evidence>